<dbReference type="Proteomes" id="UP000298381">
    <property type="component" value="Unassembled WGS sequence"/>
</dbReference>
<dbReference type="EMBL" id="SRIB01000002">
    <property type="protein sequence ID" value="TFZ41507.1"/>
    <property type="molecule type" value="Genomic_DNA"/>
</dbReference>
<keyword evidence="3" id="KW-1185">Reference proteome</keyword>
<evidence type="ECO:0000256" key="1">
    <source>
        <dbReference type="SAM" id="Phobius"/>
    </source>
</evidence>
<comment type="caution">
    <text evidence="2">The sequence shown here is derived from an EMBL/GenBank/DDBJ whole genome shotgun (WGS) entry which is preliminary data.</text>
</comment>
<feature type="transmembrane region" description="Helical" evidence="1">
    <location>
        <begin position="91"/>
        <end position="112"/>
    </location>
</feature>
<protein>
    <submittedName>
        <fullName evidence="2">Uncharacterized protein</fullName>
    </submittedName>
</protein>
<dbReference type="OrthoDB" id="2085274at2"/>
<dbReference type="AlphaFoldDB" id="A0A4Z0D9F0"/>
<keyword evidence="1" id="KW-0472">Membrane</keyword>
<keyword evidence="1" id="KW-1133">Transmembrane helix</keyword>
<keyword evidence="1" id="KW-0812">Transmembrane</keyword>
<accession>A0A4Z0D9F0</accession>
<dbReference type="RefSeq" id="WP_135270495.1">
    <property type="nucleotide sequence ID" value="NZ_SRIB01000002.1"/>
</dbReference>
<name>A0A4Z0D9F0_9FIRM</name>
<proteinExistence type="predicted"/>
<evidence type="ECO:0000313" key="2">
    <source>
        <dbReference type="EMBL" id="TFZ41507.1"/>
    </source>
</evidence>
<feature type="transmembrane region" description="Helical" evidence="1">
    <location>
        <begin position="58"/>
        <end position="79"/>
    </location>
</feature>
<organism evidence="2 3">
    <name type="scientific">Soehngenia longivitae</name>
    <dbReference type="NCBI Taxonomy" id="2562294"/>
    <lineage>
        <taxon>Bacteria</taxon>
        <taxon>Bacillati</taxon>
        <taxon>Bacillota</taxon>
        <taxon>Tissierellia</taxon>
        <taxon>Tissierellales</taxon>
        <taxon>Tissierellaceae</taxon>
        <taxon>Soehngenia</taxon>
    </lineage>
</organism>
<gene>
    <name evidence="2" type="ORF">E4100_02700</name>
</gene>
<sequence>MSFGNGEDELPFRFNTVEEYESCEYSFETLDYILESYDLIAEGVAINNEDYFVGGNSMFIWFFTIVYFLVFFFLLDLVFRNTMGISPIADVLQLVCLIVAFIISVGLADYTIKKIEEKYSKK</sequence>
<evidence type="ECO:0000313" key="3">
    <source>
        <dbReference type="Proteomes" id="UP000298381"/>
    </source>
</evidence>
<reference evidence="2 3" key="1">
    <citation type="submission" date="2019-03" db="EMBL/GenBank/DDBJ databases">
        <title>Draft genome sequence data and analysis of a Fermenting Bacterium, Soehngenia longevitae strain 1933PT, isolated from petroleum reservoir in Azerbaijan.</title>
        <authorList>
            <person name="Grouzdev D.S."/>
            <person name="Bidzhieva S.K."/>
            <person name="Sokolova D.S."/>
            <person name="Tourova T.P."/>
            <person name="Poltaraus A.B."/>
            <person name="Nazina T.N."/>
        </authorList>
    </citation>
    <scope>NUCLEOTIDE SEQUENCE [LARGE SCALE GENOMIC DNA]</scope>
    <source>
        <strain evidence="2 3">1933P</strain>
    </source>
</reference>